<dbReference type="EMBL" id="FO117623">
    <property type="protein sequence ID" value="CCG04905.1"/>
    <property type="molecule type" value="Genomic_DNA"/>
</dbReference>
<protein>
    <submittedName>
        <fullName evidence="2">Uncharacterized protein</fullName>
    </submittedName>
</protein>
<accession>H6RK49</accession>
<evidence type="ECO:0000256" key="1">
    <source>
        <dbReference type="SAM" id="MobiDB-lite"/>
    </source>
</evidence>
<evidence type="ECO:0000313" key="2">
    <source>
        <dbReference type="EMBL" id="CCG04905.1"/>
    </source>
</evidence>
<evidence type="ECO:0000313" key="3">
    <source>
        <dbReference type="Proteomes" id="UP000007517"/>
    </source>
</evidence>
<feature type="region of interest" description="Disordered" evidence="1">
    <location>
        <begin position="21"/>
        <end position="70"/>
    </location>
</feature>
<reference evidence="2 3" key="1">
    <citation type="journal article" date="2012" name="J. Bacteriol.">
        <title>Genome Sequence of Blastococcus saxobsidens DD2, a Stone-Inhabiting Bacterium.</title>
        <authorList>
            <person name="Chouaia B."/>
            <person name="Crotti E."/>
            <person name="Brusetti L."/>
            <person name="Daffonchio D."/>
            <person name="Essoussi I."/>
            <person name="Nouioui I."/>
            <person name="Sbissi I."/>
            <person name="Ghodhbane-Gtari F."/>
            <person name="Gtari M."/>
            <person name="Vacherie B."/>
            <person name="Barbe V."/>
            <person name="Medigue C."/>
            <person name="Gury J."/>
            <person name="Pujic P."/>
            <person name="Normand P."/>
        </authorList>
    </citation>
    <scope>NUCLEOTIDE SEQUENCE [LARGE SCALE GENOMIC DNA]</scope>
    <source>
        <strain evidence="2 3">DD2</strain>
    </source>
</reference>
<keyword evidence="3" id="KW-1185">Reference proteome</keyword>
<proteinExistence type="predicted"/>
<reference evidence="3" key="2">
    <citation type="submission" date="2012-02" db="EMBL/GenBank/DDBJ databases">
        <title>Complete genome sequence of Blastococcus saxobsidens strain DD2.</title>
        <authorList>
            <person name="Genoscope."/>
        </authorList>
    </citation>
    <scope>NUCLEOTIDE SEQUENCE [LARGE SCALE GENOMIC DNA]</scope>
    <source>
        <strain evidence="3">DD2</strain>
    </source>
</reference>
<sequence length="70" mass="7052">MGIGVPPGALVYLCADDRWTTPLGPSPDVFDARSAGRVGAGTHPATSDRGQARGGTAAGAGPPADQRREH</sequence>
<dbReference type="STRING" id="1146883.BLASA_4077"/>
<name>H6RK49_BLASD</name>
<dbReference type="KEGG" id="bsd:BLASA_4077"/>
<gene>
    <name evidence="2" type="ordered locus">BLASA_4077</name>
</gene>
<dbReference type="HOGENOM" id="CLU_2749732_0_0_11"/>
<dbReference type="Proteomes" id="UP000007517">
    <property type="component" value="Chromosome"/>
</dbReference>
<organism evidence="2 3">
    <name type="scientific">Blastococcus saxobsidens (strain DD2)</name>
    <dbReference type="NCBI Taxonomy" id="1146883"/>
    <lineage>
        <taxon>Bacteria</taxon>
        <taxon>Bacillati</taxon>
        <taxon>Actinomycetota</taxon>
        <taxon>Actinomycetes</taxon>
        <taxon>Geodermatophilales</taxon>
        <taxon>Geodermatophilaceae</taxon>
        <taxon>Blastococcus</taxon>
    </lineage>
</organism>
<dbReference type="AlphaFoldDB" id="H6RK49"/>